<accession>B8FNI6</accession>
<dbReference type="RefSeq" id="WP_015949306.1">
    <property type="nucleotide sequence ID" value="NC_011768.1"/>
</dbReference>
<evidence type="ECO:0000313" key="3">
    <source>
        <dbReference type="Proteomes" id="UP000000739"/>
    </source>
</evidence>
<dbReference type="Proteomes" id="UP000000739">
    <property type="component" value="Chromosome"/>
</dbReference>
<evidence type="ECO:0000313" key="2">
    <source>
        <dbReference type="EMBL" id="ACL06267.1"/>
    </source>
</evidence>
<sequence length="177" mass="20417">MEEVSIKKSAKIEDFDQINLFERIKKHYLINTVNDLADVCFMSPNQVSKLNSIDKKRGVYYKKLSIFELVHICKKTGLSADYLLFGKTEAEGSVTREPTETHATALISQAEYERKLRKLTEEKCRLKDEILELERENRRLDVTLTDLRGKLNETEDALKEHGIAKELDDQQAATIAR</sequence>
<reference evidence="2 3" key="1">
    <citation type="journal article" date="2012" name="Environ. Microbiol.">
        <title>The genome sequence of Desulfatibacillum alkenivorans AK-01: a blueprint for anaerobic alkane oxidation.</title>
        <authorList>
            <person name="Callaghan A.V."/>
            <person name="Morris B.E."/>
            <person name="Pereira I.A."/>
            <person name="McInerney M.J."/>
            <person name="Austin R.N."/>
            <person name="Groves J.T."/>
            <person name="Kukor J.J."/>
            <person name="Suflita J.M."/>
            <person name="Young L.Y."/>
            <person name="Zylstra G.J."/>
            <person name="Wawrik B."/>
        </authorList>
    </citation>
    <scope>NUCLEOTIDE SEQUENCE [LARGE SCALE GENOMIC DNA]</scope>
    <source>
        <strain evidence="2 3">AK-01</strain>
    </source>
</reference>
<dbReference type="AlphaFoldDB" id="B8FNI6"/>
<evidence type="ECO:0000256" key="1">
    <source>
        <dbReference type="SAM" id="Coils"/>
    </source>
</evidence>
<gene>
    <name evidence="2" type="ordered locus">Dalk_4589</name>
</gene>
<organism evidence="2 3">
    <name type="scientific">Desulfatibacillum aliphaticivorans</name>
    <dbReference type="NCBI Taxonomy" id="218208"/>
    <lineage>
        <taxon>Bacteria</taxon>
        <taxon>Pseudomonadati</taxon>
        <taxon>Thermodesulfobacteriota</taxon>
        <taxon>Desulfobacteria</taxon>
        <taxon>Desulfobacterales</taxon>
        <taxon>Desulfatibacillaceae</taxon>
        <taxon>Desulfatibacillum</taxon>
    </lineage>
</organism>
<dbReference type="HOGENOM" id="CLU_1515510_0_0_7"/>
<proteinExistence type="predicted"/>
<name>B8FNI6_DESAL</name>
<feature type="coiled-coil region" evidence="1">
    <location>
        <begin position="116"/>
        <end position="150"/>
    </location>
</feature>
<dbReference type="EMBL" id="CP001322">
    <property type="protein sequence ID" value="ACL06267.1"/>
    <property type="molecule type" value="Genomic_DNA"/>
</dbReference>
<dbReference type="Gene3D" id="1.10.260.40">
    <property type="entry name" value="lambda repressor-like DNA-binding domains"/>
    <property type="match status" value="1"/>
</dbReference>
<keyword evidence="1" id="KW-0175">Coiled coil</keyword>
<dbReference type="InterPro" id="IPR010982">
    <property type="entry name" value="Lambda_DNA-bd_dom_sf"/>
</dbReference>
<dbReference type="GO" id="GO:0003677">
    <property type="term" value="F:DNA binding"/>
    <property type="evidence" value="ECO:0007669"/>
    <property type="project" value="InterPro"/>
</dbReference>
<dbReference type="KEGG" id="dal:Dalk_4589"/>
<keyword evidence="3" id="KW-1185">Reference proteome</keyword>
<protein>
    <submittedName>
        <fullName evidence="2">Uncharacterized protein</fullName>
    </submittedName>
</protein>